<sequence>MVIATLGKDGRLGYVRPALPVDEQFNRTAREHGDPESRFRFADTCAQDACEHWSGRQCGLVGRLIDSPRAQELSSADDVPRCAIRSHCRWFAQSGKEACRVCPVVVYRPTTMTATEATGDALPSRPAWTGEKDHL</sequence>
<geneLocation type="plasmid" evidence="1">
    <name>unnamed1</name>
</geneLocation>
<organism evidence="1">
    <name type="scientific">Streptomyces sp. R33</name>
    <dbReference type="NCBI Taxonomy" id="3238629"/>
    <lineage>
        <taxon>Bacteria</taxon>
        <taxon>Bacillati</taxon>
        <taxon>Actinomycetota</taxon>
        <taxon>Actinomycetes</taxon>
        <taxon>Kitasatosporales</taxon>
        <taxon>Streptomycetaceae</taxon>
        <taxon>Streptomyces</taxon>
    </lineage>
</organism>
<dbReference type="EMBL" id="CP165728">
    <property type="protein sequence ID" value="XDV69492.1"/>
    <property type="molecule type" value="Genomic_DNA"/>
</dbReference>
<keyword evidence="1" id="KW-0614">Plasmid</keyword>
<name>A0AB39YKC7_9ACTN</name>
<dbReference type="AlphaFoldDB" id="A0AB39YKC7"/>
<gene>
    <name evidence="1" type="ORF">AB5J51_42000</name>
</gene>
<dbReference type="RefSeq" id="WP_369780695.1">
    <property type="nucleotide sequence ID" value="NZ_CP165728.1"/>
</dbReference>
<evidence type="ECO:0008006" key="2">
    <source>
        <dbReference type="Google" id="ProtNLM"/>
    </source>
</evidence>
<proteinExistence type="predicted"/>
<protein>
    <recommendedName>
        <fullName evidence="2">Nitrogen fixation protein</fullName>
    </recommendedName>
</protein>
<evidence type="ECO:0000313" key="1">
    <source>
        <dbReference type="EMBL" id="XDV69492.1"/>
    </source>
</evidence>
<reference evidence="1" key="1">
    <citation type="submission" date="2024-08" db="EMBL/GenBank/DDBJ databases">
        <authorList>
            <person name="Yu S.T."/>
        </authorList>
    </citation>
    <scope>NUCLEOTIDE SEQUENCE</scope>
    <source>
        <strain evidence="1">R33</strain>
        <plasmid evidence="1">unnamed1</plasmid>
    </source>
</reference>
<accession>A0AB39YKC7</accession>